<name>A0A8J2ISW7_FUSEQ</name>
<evidence type="ECO:0000313" key="1">
    <source>
        <dbReference type="EMBL" id="CAG7559037.1"/>
    </source>
</evidence>
<sequence length="1315" mass="151274">MSSAQEAEEFPEVLNDHLADNEKGAAKNAKRLLFEVFRLTSGKTFHRASAADEPAFILFKNYPDRIVIECNHDDFTMADIQSICQPCGEDQVKAASFRSILIAAKKVHIQSGNVSLEFERHTCTTYTDVLKPVWVMPTETLPVNLSRITLYIYDQGSEENLRNVVASQLEKLKEPCILFLRDFISMSVESYDKDGKVYRSKTFLKSYVDAYRVSVKTATIDEGLEKSHTQLYHVTKQSPADQPTNVMLAFPLSDEFEIRADTGACGLFNFVQLRGSPLRFHIHSDFDFEDKRGPIPVSTRNLAIKDLISSAFFQAVLQFCKHPTLRYHWPSFLLSKEECLNPFWVSLEDDMRNWIARNPVLISRSNKHWRHISHLTILSPDAQDKAGNPLLDDKINDPFLSNHYPREAIKRLENYGLAKLDSDRLFELLEVYFDNPWVGKHRMFQTDRTNAFDRLVSKTFIDKEQVEKIKSLPLLQLKNGDLVSAASGPLYFQMTEDVYIPESLGLRMVHDIATHEQDLKALYQRLGVLQATVSYVRNSIFERFSTSKDLSLGEIKSYLLYLYLTHQLHLPELKQPHRAVKVMTTKMKLVEPGSTIVFMPGMEHRYSPEMMFSPYFPLGHGPVNFLHRDVLQMEPKQPYIFHPSWKEWLRDYLGHFRWGTSPMLDAAEVLSEEFRYVLEKRPDELLGFIQHHWASDGPRVLKSPMLLLEIQGLPVRRYCTGNPSPKLQDTWVPLKALQESVKHYMENANEFPFLDLGDENAMDVAIYTKWDFLVKDLGVKRQNDMAFLLEILNSIKLSCHEVSSWQTEKVFELYTAINTRLQLAISGEKEQALDFFEDSGVLYIDEAGPIWTGLSSCRWNAPANLITTYSLETFLKERDTEQEQMNSLSELFRVGMSVTDVSVKDLVEELLVLRNEGCEDVARVTEIYKYLDESLSAIDEIRTAFEECAVILVKGNRRSVWLTAPECFWSEADTTPLNSSLRSCYPDLKSFFIDKLAIKVSAYDKLLSLSTVTEGLRTAEGLLLSLMDETKGSLNEFPLEPIRKAKIFPVASPVEHIQPSIPSKLCSTETDFAIGDRPKMKLHLEWKIKMLDVDLITVRRLQPLFRWLSIENRYLSRCVKECLQRVSWRERRRWKLGDKAYQIARVGETFNIYGSNNDALSLYQQLREIEIVEVPSLLTRLQVSQDGRTFQSRCADEATTYISENNNGSTTIYVTTESNGHQRNFVLALPKRLQEWLMKNTCRSSGINESEVIDALTLIFNARGSDLDRGLWEQGIVEVPFEDLELKRKRAKIRVRLPESDEREPATGLDSDSNW</sequence>
<comment type="caution">
    <text evidence="1">The sequence shown here is derived from an EMBL/GenBank/DDBJ whole genome shotgun (WGS) entry which is preliminary data.</text>
</comment>
<gene>
    <name evidence="1" type="ORF">FEQUK3_LOCUS4729</name>
</gene>
<protein>
    <submittedName>
        <fullName evidence="1">Uncharacterized protein</fullName>
    </submittedName>
</protein>
<accession>A0A8J2ISW7</accession>
<dbReference type="InterPro" id="IPR052957">
    <property type="entry name" value="Auxin_embryo_med"/>
</dbReference>
<dbReference type="Proteomes" id="UP000693738">
    <property type="component" value="Unassembled WGS sequence"/>
</dbReference>
<dbReference type="EMBL" id="CAJSTJ010000128">
    <property type="protein sequence ID" value="CAG7559037.1"/>
    <property type="molecule type" value="Genomic_DNA"/>
</dbReference>
<reference evidence="1" key="1">
    <citation type="submission" date="2021-05" db="EMBL/GenBank/DDBJ databases">
        <authorList>
            <person name="Khan N."/>
        </authorList>
    </citation>
    <scope>NUCLEOTIDE SEQUENCE</scope>
</reference>
<proteinExistence type="predicted"/>
<dbReference type="PANTHER" id="PTHR32387">
    <property type="entry name" value="WU:FJ29H11"/>
    <property type="match status" value="1"/>
</dbReference>
<evidence type="ECO:0000313" key="2">
    <source>
        <dbReference type="Proteomes" id="UP000693738"/>
    </source>
</evidence>
<dbReference type="PANTHER" id="PTHR32387:SF0">
    <property type="entry name" value="PROTEIN NO VEIN"/>
    <property type="match status" value="1"/>
</dbReference>
<organism evidence="1 2">
    <name type="scientific">Fusarium equiseti</name>
    <name type="common">Fusarium scirpi</name>
    <dbReference type="NCBI Taxonomy" id="61235"/>
    <lineage>
        <taxon>Eukaryota</taxon>
        <taxon>Fungi</taxon>
        <taxon>Dikarya</taxon>
        <taxon>Ascomycota</taxon>
        <taxon>Pezizomycotina</taxon>
        <taxon>Sordariomycetes</taxon>
        <taxon>Hypocreomycetidae</taxon>
        <taxon>Hypocreales</taxon>
        <taxon>Nectriaceae</taxon>
        <taxon>Fusarium</taxon>
        <taxon>Fusarium incarnatum-equiseti species complex</taxon>
    </lineage>
</organism>